<dbReference type="Pfam" id="PF02518">
    <property type="entry name" value="HATPase_c"/>
    <property type="match status" value="1"/>
</dbReference>
<dbReference type="RefSeq" id="WP_161389230.1">
    <property type="nucleotide sequence ID" value="NZ_JBHSCP010000001.1"/>
</dbReference>
<dbReference type="PROSITE" id="PS50109">
    <property type="entry name" value="HIS_KIN"/>
    <property type="match status" value="1"/>
</dbReference>
<evidence type="ECO:0000313" key="25">
    <source>
        <dbReference type="Proteomes" id="UP000469430"/>
    </source>
</evidence>
<feature type="domain" description="HAMP" evidence="23">
    <location>
        <begin position="149"/>
        <end position="204"/>
    </location>
</feature>
<dbReference type="PRINTS" id="PR00344">
    <property type="entry name" value="BCTRLSENSOR"/>
</dbReference>
<keyword evidence="7" id="KW-0597">Phosphoprotein</keyword>
<reference evidence="24 25" key="1">
    <citation type="submission" date="2019-12" db="EMBL/GenBank/DDBJ databases">
        <title>Genomic-based taxomic classification of the family Erythrobacteraceae.</title>
        <authorList>
            <person name="Xu L."/>
        </authorList>
    </citation>
    <scope>NUCLEOTIDE SEQUENCE [LARGE SCALE GENOMIC DNA]</scope>
    <source>
        <strain evidence="24 25">S36</strain>
    </source>
</reference>
<dbReference type="Gene3D" id="1.10.287.130">
    <property type="match status" value="1"/>
</dbReference>
<dbReference type="PANTHER" id="PTHR44936">
    <property type="entry name" value="SENSOR PROTEIN CREC"/>
    <property type="match status" value="1"/>
</dbReference>
<keyword evidence="13" id="KW-0460">Magnesium</keyword>
<comment type="cofactor">
    <cofactor evidence="2">
        <name>Mn(2+)</name>
        <dbReference type="ChEBI" id="CHEBI:29035"/>
    </cofactor>
</comment>
<dbReference type="SUPFAM" id="SSF55874">
    <property type="entry name" value="ATPase domain of HSP90 chaperone/DNA topoisomerase II/histidine kinase"/>
    <property type="match status" value="1"/>
</dbReference>
<dbReference type="EC" id="2.7.13.3" evidence="5"/>
<evidence type="ECO:0000256" key="3">
    <source>
        <dbReference type="ARBA" id="ARBA00001946"/>
    </source>
</evidence>
<gene>
    <name evidence="24" type="ORF">GRI97_00630</name>
</gene>
<keyword evidence="11" id="KW-0378">Hydrolase</keyword>
<dbReference type="GO" id="GO:0005886">
    <property type="term" value="C:plasma membrane"/>
    <property type="evidence" value="ECO:0007669"/>
    <property type="project" value="UniProtKB-SubCell"/>
</dbReference>
<dbReference type="CDD" id="cd06225">
    <property type="entry name" value="HAMP"/>
    <property type="match status" value="1"/>
</dbReference>
<evidence type="ECO:0000256" key="21">
    <source>
        <dbReference type="SAM" id="Phobius"/>
    </source>
</evidence>
<evidence type="ECO:0000256" key="2">
    <source>
        <dbReference type="ARBA" id="ARBA00001936"/>
    </source>
</evidence>
<evidence type="ECO:0000256" key="16">
    <source>
        <dbReference type="ARBA" id="ARBA00023016"/>
    </source>
</evidence>
<evidence type="ECO:0000256" key="20">
    <source>
        <dbReference type="ARBA" id="ARBA00041776"/>
    </source>
</evidence>
<dbReference type="SMART" id="SM00387">
    <property type="entry name" value="HATPase_c"/>
    <property type="match status" value="1"/>
</dbReference>
<dbReference type="InterPro" id="IPR005467">
    <property type="entry name" value="His_kinase_dom"/>
</dbReference>
<proteinExistence type="predicted"/>
<comment type="subcellular location">
    <subcellularLocation>
        <location evidence="4">Cell membrane</location>
        <topology evidence="4">Multi-pass membrane protein</topology>
    </subcellularLocation>
</comment>
<keyword evidence="10" id="KW-0418">Kinase</keyword>
<dbReference type="SUPFAM" id="SSF47384">
    <property type="entry name" value="Homodimeric domain of signal transducing histidine kinase"/>
    <property type="match status" value="1"/>
</dbReference>
<evidence type="ECO:0000259" key="22">
    <source>
        <dbReference type="PROSITE" id="PS50109"/>
    </source>
</evidence>
<evidence type="ECO:0000256" key="8">
    <source>
        <dbReference type="ARBA" id="ARBA00022679"/>
    </source>
</evidence>
<dbReference type="InterPro" id="IPR003594">
    <property type="entry name" value="HATPase_dom"/>
</dbReference>
<dbReference type="PANTHER" id="PTHR44936:SF9">
    <property type="entry name" value="SENSOR PROTEIN CREC"/>
    <property type="match status" value="1"/>
</dbReference>
<dbReference type="GO" id="GO:0005524">
    <property type="term" value="F:ATP binding"/>
    <property type="evidence" value="ECO:0007669"/>
    <property type="project" value="UniProtKB-KW"/>
</dbReference>
<dbReference type="GO" id="GO:0000155">
    <property type="term" value="F:phosphorelay sensor kinase activity"/>
    <property type="evidence" value="ECO:0007669"/>
    <property type="project" value="InterPro"/>
</dbReference>
<dbReference type="InterPro" id="IPR050980">
    <property type="entry name" value="2C_sensor_his_kinase"/>
</dbReference>
<evidence type="ECO:0000256" key="11">
    <source>
        <dbReference type="ARBA" id="ARBA00022801"/>
    </source>
</evidence>
<evidence type="ECO:0000256" key="19">
    <source>
        <dbReference type="ARBA" id="ARBA00040454"/>
    </source>
</evidence>
<evidence type="ECO:0000256" key="7">
    <source>
        <dbReference type="ARBA" id="ARBA00022553"/>
    </source>
</evidence>
<evidence type="ECO:0000256" key="14">
    <source>
        <dbReference type="ARBA" id="ARBA00022912"/>
    </source>
</evidence>
<protein>
    <recommendedName>
        <fullName evidence="19">Signal transduction histidine-protein kinase/phosphatase MprB</fullName>
        <ecNumber evidence="5">2.7.13.3</ecNumber>
    </recommendedName>
    <alternativeName>
        <fullName evidence="20">Mycobacterial persistence regulator B</fullName>
    </alternativeName>
</protein>
<comment type="cofactor">
    <cofactor evidence="3">
        <name>Mg(2+)</name>
        <dbReference type="ChEBI" id="CHEBI:18420"/>
    </cofactor>
</comment>
<evidence type="ECO:0000256" key="4">
    <source>
        <dbReference type="ARBA" id="ARBA00004651"/>
    </source>
</evidence>
<dbReference type="SMART" id="SM00304">
    <property type="entry name" value="HAMP"/>
    <property type="match status" value="1"/>
</dbReference>
<dbReference type="InterPro" id="IPR036097">
    <property type="entry name" value="HisK_dim/P_sf"/>
</dbReference>
<dbReference type="AlphaFoldDB" id="A0A6I4TNP0"/>
<comment type="catalytic activity">
    <reaction evidence="1">
        <text>ATP + protein L-histidine = ADP + protein N-phospho-L-histidine.</text>
        <dbReference type="EC" id="2.7.13.3"/>
    </reaction>
</comment>
<evidence type="ECO:0000256" key="17">
    <source>
        <dbReference type="ARBA" id="ARBA00023026"/>
    </source>
</evidence>
<feature type="domain" description="Histidine kinase" evidence="22">
    <location>
        <begin position="212"/>
        <end position="434"/>
    </location>
</feature>
<dbReference type="Proteomes" id="UP000469430">
    <property type="component" value="Unassembled WGS sequence"/>
</dbReference>
<evidence type="ECO:0000256" key="6">
    <source>
        <dbReference type="ARBA" id="ARBA00022475"/>
    </source>
</evidence>
<keyword evidence="17" id="KW-0843">Virulence</keyword>
<comment type="caution">
    <text evidence="24">The sequence shown here is derived from an EMBL/GenBank/DDBJ whole genome shotgun (WGS) entry which is preliminary data.</text>
</comment>
<feature type="transmembrane region" description="Helical" evidence="21">
    <location>
        <begin position="7"/>
        <end position="28"/>
    </location>
</feature>
<evidence type="ECO:0000256" key="5">
    <source>
        <dbReference type="ARBA" id="ARBA00012438"/>
    </source>
</evidence>
<dbReference type="CDD" id="cd00082">
    <property type="entry name" value="HisKA"/>
    <property type="match status" value="1"/>
</dbReference>
<evidence type="ECO:0000259" key="23">
    <source>
        <dbReference type="PROSITE" id="PS50885"/>
    </source>
</evidence>
<evidence type="ECO:0000313" key="24">
    <source>
        <dbReference type="EMBL" id="MXO97492.1"/>
    </source>
</evidence>
<keyword evidence="6" id="KW-1003">Cell membrane</keyword>
<keyword evidence="18" id="KW-0464">Manganese</keyword>
<keyword evidence="12" id="KW-0067">ATP-binding</keyword>
<dbReference type="GO" id="GO:0004721">
    <property type="term" value="F:phosphoprotein phosphatase activity"/>
    <property type="evidence" value="ECO:0007669"/>
    <property type="project" value="UniProtKB-KW"/>
</dbReference>
<name>A0A6I4TNP0_9SPHN</name>
<dbReference type="InterPro" id="IPR003661">
    <property type="entry name" value="HisK_dim/P_dom"/>
</dbReference>
<keyword evidence="8" id="KW-0808">Transferase</keyword>
<dbReference type="PROSITE" id="PS50885">
    <property type="entry name" value="HAMP"/>
    <property type="match status" value="1"/>
</dbReference>
<organism evidence="24 25">
    <name type="scientific">Croceibacterium xixiisoli</name>
    <dbReference type="NCBI Taxonomy" id="1476466"/>
    <lineage>
        <taxon>Bacteria</taxon>
        <taxon>Pseudomonadati</taxon>
        <taxon>Pseudomonadota</taxon>
        <taxon>Alphaproteobacteria</taxon>
        <taxon>Sphingomonadales</taxon>
        <taxon>Erythrobacteraceae</taxon>
        <taxon>Croceibacterium</taxon>
    </lineage>
</organism>
<dbReference type="InterPro" id="IPR036890">
    <property type="entry name" value="HATPase_C_sf"/>
</dbReference>
<keyword evidence="14" id="KW-0904">Protein phosphatase</keyword>
<accession>A0A6I4TNP0</accession>
<dbReference type="EMBL" id="WTYJ01000001">
    <property type="protein sequence ID" value="MXO97492.1"/>
    <property type="molecule type" value="Genomic_DNA"/>
</dbReference>
<evidence type="ECO:0000256" key="18">
    <source>
        <dbReference type="ARBA" id="ARBA00023211"/>
    </source>
</evidence>
<dbReference type="Gene3D" id="6.10.340.10">
    <property type="match status" value="1"/>
</dbReference>
<evidence type="ECO:0000256" key="10">
    <source>
        <dbReference type="ARBA" id="ARBA00022777"/>
    </source>
</evidence>
<dbReference type="InterPro" id="IPR004358">
    <property type="entry name" value="Sig_transdc_His_kin-like_C"/>
</dbReference>
<keyword evidence="9" id="KW-0547">Nucleotide-binding</keyword>
<evidence type="ECO:0000256" key="12">
    <source>
        <dbReference type="ARBA" id="ARBA00022840"/>
    </source>
</evidence>
<dbReference type="Gene3D" id="3.30.565.10">
    <property type="entry name" value="Histidine kinase-like ATPase, C-terminal domain"/>
    <property type="match status" value="1"/>
</dbReference>
<evidence type="ECO:0000256" key="9">
    <source>
        <dbReference type="ARBA" id="ARBA00022741"/>
    </source>
</evidence>
<sequence>MKSRLFLKILLAFWLTFILMTQGLWLLFMLNNDRRGPPEQLMAEFVAPTVLAAAVDTVARSGPGGIERLQASLPADQAKRLTLVPVTDQEPAPERLITRMVRAPDGQNYRIGYRHGGDNPREVPLLNAPPELLLVGVLGGLLFSGALAWYLTAPINRLRRGFEQLAGGDLTVRLAPAIGHRRDELADLGRDFDLMARRLAQLVEARDRLLHHVSHELRSPLARLQLAIALGRDSDRGEPADMTTMVSRIERESARLEALVAELLTLARAESGQSPGDDYFDLAGVVASVVEDARFEAQAQNIRIDLIETLLPEDDRPPLKGNAELVRRAIDNIVRNALRFSPPGSTLTIAVDERSDPACSRITVLDEGPGIPEAEIGAIFEPFVRGAEDDQPGSGFGLGLTIASRAIAAHGGRLTAENRPSGGLQVTIALPIHPPQG</sequence>
<evidence type="ECO:0000256" key="1">
    <source>
        <dbReference type="ARBA" id="ARBA00000085"/>
    </source>
</evidence>
<feature type="transmembrane region" description="Helical" evidence="21">
    <location>
        <begin position="132"/>
        <end position="151"/>
    </location>
</feature>
<dbReference type="Pfam" id="PF00672">
    <property type="entry name" value="HAMP"/>
    <property type="match status" value="1"/>
</dbReference>
<keyword evidence="21" id="KW-0812">Transmembrane</keyword>
<keyword evidence="15" id="KW-0902">Two-component regulatory system</keyword>
<dbReference type="OrthoDB" id="9804645at2"/>
<dbReference type="SMART" id="SM00388">
    <property type="entry name" value="HisKA"/>
    <property type="match status" value="1"/>
</dbReference>
<evidence type="ECO:0000256" key="15">
    <source>
        <dbReference type="ARBA" id="ARBA00023012"/>
    </source>
</evidence>
<evidence type="ECO:0000256" key="13">
    <source>
        <dbReference type="ARBA" id="ARBA00022842"/>
    </source>
</evidence>
<dbReference type="Pfam" id="PF00512">
    <property type="entry name" value="HisKA"/>
    <property type="match status" value="1"/>
</dbReference>
<keyword evidence="21" id="KW-1133">Transmembrane helix</keyword>
<keyword evidence="16" id="KW-0346">Stress response</keyword>
<dbReference type="CDD" id="cd00075">
    <property type="entry name" value="HATPase"/>
    <property type="match status" value="1"/>
</dbReference>
<dbReference type="SUPFAM" id="SSF158472">
    <property type="entry name" value="HAMP domain-like"/>
    <property type="match status" value="1"/>
</dbReference>
<keyword evidence="21" id="KW-0472">Membrane</keyword>
<dbReference type="InterPro" id="IPR003660">
    <property type="entry name" value="HAMP_dom"/>
</dbReference>
<keyword evidence="25" id="KW-1185">Reference proteome</keyword>